<dbReference type="SUPFAM" id="SSF102588">
    <property type="entry name" value="LmbE-like"/>
    <property type="match status" value="1"/>
</dbReference>
<dbReference type="PANTHER" id="PTHR12993:SF11">
    <property type="entry name" value="N-ACETYLGLUCOSAMINYL-PHOSPHATIDYLINOSITOL DE-N-ACETYLASE"/>
    <property type="match status" value="1"/>
</dbReference>
<organism evidence="1 2">
    <name type="scientific">Candidatus Gottesmanbacteria bacterium RIFCSPLOWO2_01_FULL_49_10</name>
    <dbReference type="NCBI Taxonomy" id="1798396"/>
    <lineage>
        <taxon>Bacteria</taxon>
        <taxon>Candidatus Gottesmaniibacteriota</taxon>
    </lineage>
</organism>
<evidence type="ECO:0000313" key="1">
    <source>
        <dbReference type="EMBL" id="OGG29457.1"/>
    </source>
</evidence>
<accession>A0A1F6AYR5</accession>
<evidence type="ECO:0000313" key="2">
    <source>
        <dbReference type="Proteomes" id="UP000176409"/>
    </source>
</evidence>
<evidence type="ECO:0008006" key="3">
    <source>
        <dbReference type="Google" id="ProtNLM"/>
    </source>
</evidence>
<dbReference type="STRING" id="1798396.A2973_02840"/>
<dbReference type="AlphaFoldDB" id="A0A1F6AYR5"/>
<comment type="caution">
    <text evidence="1">The sequence shown here is derived from an EMBL/GenBank/DDBJ whole genome shotgun (WGS) entry which is preliminary data.</text>
</comment>
<gene>
    <name evidence="1" type="ORF">A2973_02840</name>
</gene>
<dbReference type="Proteomes" id="UP000176409">
    <property type="component" value="Unassembled WGS sequence"/>
</dbReference>
<name>A0A1F6AYR5_9BACT</name>
<dbReference type="GO" id="GO:0016811">
    <property type="term" value="F:hydrolase activity, acting on carbon-nitrogen (but not peptide) bonds, in linear amides"/>
    <property type="evidence" value="ECO:0007669"/>
    <property type="project" value="TreeGrafter"/>
</dbReference>
<dbReference type="Gene3D" id="3.40.50.10320">
    <property type="entry name" value="LmbE-like"/>
    <property type="match status" value="1"/>
</dbReference>
<dbReference type="PANTHER" id="PTHR12993">
    <property type="entry name" value="N-ACETYLGLUCOSAMINYL-PHOSPHATIDYLINOSITOL DE-N-ACETYLASE-RELATED"/>
    <property type="match status" value="1"/>
</dbReference>
<sequence length="276" mass="31106">MKKLFLVFAHPDDESLATGGTIAKYVRSGWHVDLICATKGESGSSGPHAVSGDALGKIREGELGRAAKILGISSVSYLGYKDGMLGRQNPGELEDSIYRAMETKLPDVVITFDTTGISHHPDHIKLCFATTFAFQKYSLYLAATHKTQKVLQKYDEQWIKRIERMVGERIEPRLYYACMPESIARYAIKEKIIPAVSFGKPWIGVKDSRISTIIDIKRFAHLKLRALREHITQMADVSHFLQAEGTPLFDQEYFMLRMKGTQEVFMGKNDSVSDRI</sequence>
<proteinExistence type="predicted"/>
<dbReference type="InterPro" id="IPR024078">
    <property type="entry name" value="LmbE-like_dom_sf"/>
</dbReference>
<reference evidence="1 2" key="1">
    <citation type="journal article" date="2016" name="Nat. Commun.">
        <title>Thousands of microbial genomes shed light on interconnected biogeochemical processes in an aquifer system.</title>
        <authorList>
            <person name="Anantharaman K."/>
            <person name="Brown C.T."/>
            <person name="Hug L.A."/>
            <person name="Sharon I."/>
            <person name="Castelle C.J."/>
            <person name="Probst A.J."/>
            <person name="Thomas B.C."/>
            <person name="Singh A."/>
            <person name="Wilkins M.J."/>
            <person name="Karaoz U."/>
            <person name="Brodie E.L."/>
            <person name="Williams K.H."/>
            <person name="Hubbard S.S."/>
            <person name="Banfield J.F."/>
        </authorList>
    </citation>
    <scope>NUCLEOTIDE SEQUENCE [LARGE SCALE GENOMIC DNA]</scope>
</reference>
<dbReference type="InterPro" id="IPR003737">
    <property type="entry name" value="GlcNAc_PI_deacetylase-related"/>
</dbReference>
<protein>
    <recommendedName>
        <fullName evidence="3">GlcNAc-PI de-N-acetylase</fullName>
    </recommendedName>
</protein>
<dbReference type="Pfam" id="PF02585">
    <property type="entry name" value="PIG-L"/>
    <property type="match status" value="1"/>
</dbReference>
<dbReference type="EMBL" id="MFJZ01000044">
    <property type="protein sequence ID" value="OGG29457.1"/>
    <property type="molecule type" value="Genomic_DNA"/>
</dbReference>